<feature type="region of interest" description="Disordered" evidence="1">
    <location>
        <begin position="123"/>
        <end position="144"/>
    </location>
</feature>
<protein>
    <recommendedName>
        <fullName evidence="4">Tape measure protein</fullName>
    </recommendedName>
</protein>
<evidence type="ECO:0000313" key="3">
    <source>
        <dbReference type="Proteomes" id="UP001141629"/>
    </source>
</evidence>
<organism evidence="2 3">
    <name type="scientific">Mycobacterium yunnanensis</name>
    <dbReference type="NCBI Taxonomy" id="368477"/>
    <lineage>
        <taxon>Bacteria</taxon>
        <taxon>Bacillati</taxon>
        <taxon>Actinomycetota</taxon>
        <taxon>Actinomycetes</taxon>
        <taxon>Mycobacteriales</taxon>
        <taxon>Mycobacteriaceae</taxon>
        <taxon>Mycobacterium</taxon>
    </lineage>
</organism>
<dbReference type="EMBL" id="JACKVK010000014">
    <property type="protein sequence ID" value="MCV7424336.1"/>
    <property type="molecule type" value="Genomic_DNA"/>
</dbReference>
<dbReference type="RefSeq" id="WP_263999391.1">
    <property type="nucleotide sequence ID" value="NZ_JACKVK010000014.1"/>
</dbReference>
<name>A0A9X2Z8T9_9MYCO</name>
<gene>
    <name evidence="2" type="ORF">H7K45_27695</name>
</gene>
<comment type="caution">
    <text evidence="2">The sequence shown here is derived from an EMBL/GenBank/DDBJ whole genome shotgun (WGS) entry which is preliminary data.</text>
</comment>
<accession>A0A9X2Z8T9</accession>
<evidence type="ECO:0008006" key="4">
    <source>
        <dbReference type="Google" id="ProtNLM"/>
    </source>
</evidence>
<dbReference type="Proteomes" id="UP001141629">
    <property type="component" value="Unassembled WGS sequence"/>
</dbReference>
<proteinExistence type="predicted"/>
<reference evidence="2" key="1">
    <citation type="submission" date="2020-07" db="EMBL/GenBank/DDBJ databases">
        <authorList>
            <person name="Pettersson B.M.F."/>
            <person name="Behra P.R.K."/>
            <person name="Ramesh M."/>
            <person name="Das S."/>
            <person name="Dasgupta S."/>
            <person name="Kirsebom L.A."/>
        </authorList>
    </citation>
    <scope>NUCLEOTIDE SEQUENCE</scope>
    <source>
        <strain evidence="2">DSM 44838</strain>
    </source>
</reference>
<reference evidence="2" key="2">
    <citation type="journal article" date="2022" name="BMC Genomics">
        <title>Comparative genome analysis of mycobacteria focusing on tRNA and non-coding RNA.</title>
        <authorList>
            <person name="Behra P.R.K."/>
            <person name="Pettersson B.M.F."/>
            <person name="Ramesh M."/>
            <person name="Das S."/>
            <person name="Dasgupta S."/>
            <person name="Kirsebom L.A."/>
        </authorList>
    </citation>
    <scope>NUCLEOTIDE SEQUENCE</scope>
    <source>
        <strain evidence="2">DSM 44838</strain>
    </source>
</reference>
<feature type="compositionally biased region" description="Gly residues" evidence="1">
    <location>
        <begin position="135"/>
        <end position="144"/>
    </location>
</feature>
<evidence type="ECO:0000256" key="1">
    <source>
        <dbReference type="SAM" id="MobiDB-lite"/>
    </source>
</evidence>
<sequence>MTTPVGSIKLDLTIDGLGLPAEVLASVHKAIEPTLKKLNHDLDTLQRKLAETGRAGEQSATKQVVANRGLAEAVEKVGREQEKAAAKTAASSTLSVRSINNITKALDKQTAALAANTAARAANAAAPIGGPPPRGGGGGGGGGRGGGFGGGGGLGGFLTGPVGLNAIALGASALPAATTAVVNLVGAVQQLGQAGLVVPGIFAGIGASVATSIVGLHGMTDAVSALSEAMKTGDPKDLEKAQELLKDMAPAAVDLAKSIATLNNGPLKDLRKNTSQRLLGGVAKEFDDFATKQLPRVEAGMGKVADAQNGAIKELLRVGGSDSTGSFIDRIFGNTAEAQTRANKAIEPLVHGFGTLATTGTSFLPRLADGVGRLATRFDTFITAADKDGRLAKWIDEGFKAAGNFGESLLNIGKIITDITGAAGGDGGFLKWLRDATGALRALTSSDEGQAKLKKFFEEGQAKLDEWLPVLKNAVTVAGDVVQGFQHWGDIILPIIGNILSALNALGGNGGGAIGAVVTGFLAFRTLSPFASLLGDIGKVNTGLGGLSGKLGALKKAGIIGGLALGIDGASDAGQNGLSWSNAAQSAGGGAIAGFAVGGPVGALIGAITGLTAAVIADRLQREGKVKDDAANVQKILDGPDSLPVGVGNFINPRTTAQIEQDKKTALRDFNARTNSYTDPLTGKTTPFVPKSNLEQQVDLGNDSQASQYARQALIESGQTTAADLNDRIGRARDTLDKVRKLGPDATSVTASGDFQINDPTPAVLKNVKELGLAIENLPGGQVVIKDNSDEISNNVDRLKKAIANIPGSANIVVQYTLNGQPISLDQLRTPIRVAATPGGTAPTVGGGRAAGGVIPGYSPGVDNVLYPLSGGEGILIPEAVRALGGAPGIYAINSRFRAGLSRQGYADGGVHLGTGAPPGPPDDTSQIGVLLQIRDLLAGKGGSSPLVDTAQAVSSIADGTKTTATGTQMGPFGTPLKRRGDPAYGAARGALEALGFDAETIIGADPSQYFGAGGPGGIAGAAGIPDLGKYAAALSTFAKSGTVSDVTGLGLDANDSVVKAIVNARNKKKGGLDDASIAGLVNQVLTGGGFTGTLDSTNTPLVSALQTFSEKLLKGKVPGAPTIANGGLAGPGAPGGIDAAILAGIPAGVYTNGPGDLSKGLADCSSAVEDLVNRLNGQPTAGRTVSTGNLEQFLLSRGFQVNTTGANIPGALNIGMNAGHTQATLPEGTNFNWGSDAAAAAAGLNGDGAFGAGLTKQFYRMVDGAVPGGIAGMAPGASIGAGGVQSVFVTNWPGQPVTGGPGGPGGLLGGPAGPGGATNYGGKSVVDAATQGVAAAGSDVAGSLVDAILSGTDFKTGTPTGPGTTLEGLLKERNPLAAASAFGFNVPDYTRRGGEGAVEDDPNAPSFDAKGRMFSDTGTLIDRTMTDLQTQMKAQFDQTLAVFDQIKNRLGEDVLKPVVQNAVADGIKGLGDSFTSQIGTQLGQTAGPIIANAVKSAIPASTGAPAGNLASGGGQFVLPLPQLFADGGGITGGTPGKDSVPAWLMPGEHVFTTADVARMGGQAGVYQFRRALAAGQVQGFATGGGVIGNDTVGADFFGVSQIPIIGAIVNLLVKVLLKMIGVDIEVRDTLDEMSDSVRQFRGDFQKFDATGRLINDTSGLVDRSSTSEQEAADERIRILKKVIEGIIKFIIEKVIVPIGKAIGNALVQAAGTAASGAIAGAGGGPAGGIVGAAISSLGTALVDIGGDLFVNFANALVPVLIDGISEGLQSFFPHLLTTIFGGGLMESLTSPFTGFLDTITNIFGGGLGGIFGGLFGGLAFDQGGVAQGVGLMTKATIKPERVLSPSNTVSFDELPGRLDRLASALESGAAGGARIVQVGDQHFHGQHAPEDAANELLSLLGGS</sequence>
<evidence type="ECO:0000313" key="2">
    <source>
        <dbReference type="EMBL" id="MCV7424336.1"/>
    </source>
</evidence>
<keyword evidence="3" id="KW-1185">Reference proteome</keyword>